<evidence type="ECO:0000313" key="2">
    <source>
        <dbReference type="Proteomes" id="UP000663555"/>
    </source>
</evidence>
<proteinExistence type="predicted"/>
<dbReference type="EMBL" id="CP071247">
    <property type="protein sequence ID" value="QSP93326.1"/>
    <property type="molecule type" value="Genomic_DNA"/>
</dbReference>
<sequence length="133" mass="15256">MKKAVLAGSDSYKLCFRYESATLEGGQFEKPLVVAEFPFPLECGCIDFHEKWVVTGGQGIVIYYLKPPFEPHRLAEESLQWKTLWYPNKSLNMFPEAIVQVDDETVRILIDVNSENAGVYDVNVYTLETIKRM</sequence>
<name>A0ABX7MQG4_9GAMM</name>
<keyword evidence="2" id="KW-1185">Reference proteome</keyword>
<gene>
    <name evidence="1" type="ORF">LPB19_08755</name>
</gene>
<protein>
    <submittedName>
        <fullName evidence="1">Uncharacterized protein</fullName>
    </submittedName>
</protein>
<dbReference type="RefSeq" id="WP_206642551.1">
    <property type="nucleotide sequence ID" value="NZ_CP071247.1"/>
</dbReference>
<dbReference type="Proteomes" id="UP000663555">
    <property type="component" value="Chromosome"/>
</dbReference>
<reference evidence="1 2" key="1">
    <citation type="submission" date="2021-03" db="EMBL/GenBank/DDBJ databases">
        <title>Genome sequencing of Marinobacter sp. LPB0319.</title>
        <authorList>
            <person name="Kim J."/>
        </authorList>
    </citation>
    <scope>NUCLEOTIDE SEQUENCE [LARGE SCALE GENOMIC DNA]</scope>
    <source>
        <strain evidence="1 2">LPB0319</strain>
    </source>
</reference>
<organism evidence="1 2">
    <name type="scientific">Marinobacter salinisoli</name>
    <dbReference type="NCBI Taxonomy" id="2769486"/>
    <lineage>
        <taxon>Bacteria</taxon>
        <taxon>Pseudomonadati</taxon>
        <taxon>Pseudomonadota</taxon>
        <taxon>Gammaproteobacteria</taxon>
        <taxon>Pseudomonadales</taxon>
        <taxon>Marinobacteraceae</taxon>
        <taxon>Marinobacter</taxon>
    </lineage>
</organism>
<accession>A0ABX7MQG4</accession>
<evidence type="ECO:0000313" key="1">
    <source>
        <dbReference type="EMBL" id="QSP93326.1"/>
    </source>
</evidence>